<dbReference type="GO" id="GO:0004623">
    <property type="term" value="F:phospholipase A2 activity"/>
    <property type="evidence" value="ECO:0007669"/>
    <property type="project" value="InterPro"/>
</dbReference>
<dbReference type="Proteomes" id="UP000590749">
    <property type="component" value="Unassembled WGS sequence"/>
</dbReference>
<evidence type="ECO:0000313" key="3">
    <source>
        <dbReference type="Proteomes" id="UP000590749"/>
    </source>
</evidence>
<keyword evidence="1" id="KW-0732">Signal</keyword>
<name>A0A7W5AJB8_9ACTN</name>
<dbReference type="AlphaFoldDB" id="A0A7W5AJB8"/>
<dbReference type="RefSeq" id="WP_183222540.1">
    <property type="nucleotide sequence ID" value="NZ_BMPW01000006.1"/>
</dbReference>
<dbReference type="InterPro" id="IPR036444">
    <property type="entry name" value="PLipase_A2_dom_sf"/>
</dbReference>
<dbReference type="Gene3D" id="1.20.90.10">
    <property type="entry name" value="Phospholipase A2 domain"/>
    <property type="match status" value="1"/>
</dbReference>
<dbReference type="GO" id="GO:0050482">
    <property type="term" value="P:arachidonate secretion"/>
    <property type="evidence" value="ECO:0007669"/>
    <property type="project" value="InterPro"/>
</dbReference>
<feature type="signal peptide" evidence="1">
    <location>
        <begin position="1"/>
        <end position="22"/>
    </location>
</feature>
<evidence type="ECO:0008006" key="4">
    <source>
        <dbReference type="Google" id="ProtNLM"/>
    </source>
</evidence>
<accession>A0A7W5AJB8</accession>
<reference evidence="2 3" key="1">
    <citation type="submission" date="2020-08" db="EMBL/GenBank/DDBJ databases">
        <title>Genomic Encyclopedia of Type Strains, Phase III (KMG-III): the genomes of soil and plant-associated and newly described type strains.</title>
        <authorList>
            <person name="Whitman W."/>
        </authorList>
    </citation>
    <scope>NUCLEOTIDE SEQUENCE [LARGE SCALE GENOMIC DNA]</scope>
    <source>
        <strain evidence="2 3">CECT 3287</strain>
    </source>
</reference>
<organism evidence="2 3">
    <name type="scientific">Actinoplanes campanulatus</name>
    <dbReference type="NCBI Taxonomy" id="113559"/>
    <lineage>
        <taxon>Bacteria</taxon>
        <taxon>Bacillati</taxon>
        <taxon>Actinomycetota</taxon>
        <taxon>Actinomycetes</taxon>
        <taxon>Micromonosporales</taxon>
        <taxon>Micromonosporaceae</taxon>
        <taxon>Actinoplanes</taxon>
    </lineage>
</organism>
<comment type="caution">
    <text evidence="2">The sequence shown here is derived from an EMBL/GenBank/DDBJ whole genome shotgun (WGS) entry which is preliminary data.</text>
</comment>
<dbReference type="Pfam" id="PF09056">
    <property type="entry name" value="Phospholip_A2_3"/>
    <property type="match status" value="1"/>
</dbReference>
<gene>
    <name evidence="2" type="ORF">FHR83_004791</name>
</gene>
<dbReference type="SUPFAM" id="SSF48619">
    <property type="entry name" value="Phospholipase A2, PLA2"/>
    <property type="match status" value="1"/>
</dbReference>
<protein>
    <recommendedName>
        <fullName evidence="4">Phospholipase A2</fullName>
    </recommendedName>
</protein>
<dbReference type="EMBL" id="JACHXF010000010">
    <property type="protein sequence ID" value="MBB3097116.1"/>
    <property type="molecule type" value="Genomic_DNA"/>
</dbReference>
<evidence type="ECO:0000256" key="1">
    <source>
        <dbReference type="SAM" id="SignalP"/>
    </source>
</evidence>
<evidence type="ECO:0000313" key="2">
    <source>
        <dbReference type="EMBL" id="MBB3097116.1"/>
    </source>
</evidence>
<keyword evidence="3" id="KW-1185">Reference proteome</keyword>
<dbReference type="InterPro" id="IPR015141">
    <property type="entry name" value="PLipase_A2_prok/fun"/>
</dbReference>
<sequence>MRHIAVVALLFAVLTPAVPAQASMSRAQVLARWTQPTDASYTAWNTARRQPARWASYRFDWSTDLCTRALEVPFGFDFSDACRRHDFGYRNYRAEGTFTRHKDRVDEVFRADMRRVCDAHRPATRRPCNAIAFAYHRAVRSLPKT</sequence>
<proteinExistence type="predicted"/>
<dbReference type="GO" id="GO:0006644">
    <property type="term" value="P:phospholipid metabolic process"/>
    <property type="evidence" value="ECO:0007669"/>
    <property type="project" value="InterPro"/>
</dbReference>
<feature type="chain" id="PRO_5031254597" description="Phospholipase A2" evidence="1">
    <location>
        <begin position="23"/>
        <end position="145"/>
    </location>
</feature>